<keyword evidence="1" id="KW-0812">Transmembrane</keyword>
<dbReference type="EMBL" id="MEZA01000035">
    <property type="protein sequence ID" value="OGD41832.1"/>
    <property type="molecule type" value="Genomic_DNA"/>
</dbReference>
<dbReference type="Proteomes" id="UP000178974">
    <property type="component" value="Unassembled WGS sequence"/>
</dbReference>
<proteinExistence type="predicted"/>
<sequence>MKLINNKIIIIFIIISFVTFIFILSKFKTSRNKVFINTLLLAAERFIWYNLVIRNCRKNDKI</sequence>
<name>A0A1F5CG59_9BACT</name>
<keyword evidence="1" id="KW-0472">Membrane</keyword>
<gene>
    <name evidence="2" type="ORF">A2567_00495</name>
</gene>
<evidence type="ECO:0000313" key="2">
    <source>
        <dbReference type="EMBL" id="OGD41832.1"/>
    </source>
</evidence>
<evidence type="ECO:0000313" key="3">
    <source>
        <dbReference type="Proteomes" id="UP000178974"/>
    </source>
</evidence>
<reference evidence="2 3" key="1">
    <citation type="journal article" date="2016" name="Nat. Commun.">
        <title>Thousands of microbial genomes shed light on interconnected biogeochemical processes in an aquifer system.</title>
        <authorList>
            <person name="Anantharaman K."/>
            <person name="Brown C.T."/>
            <person name="Hug L.A."/>
            <person name="Sharon I."/>
            <person name="Castelle C.J."/>
            <person name="Probst A.J."/>
            <person name="Thomas B.C."/>
            <person name="Singh A."/>
            <person name="Wilkins M.J."/>
            <person name="Karaoz U."/>
            <person name="Brodie E.L."/>
            <person name="Williams K.H."/>
            <person name="Hubbard S.S."/>
            <person name="Banfield J.F."/>
        </authorList>
    </citation>
    <scope>NUCLEOTIDE SEQUENCE [LARGE SCALE GENOMIC DNA]</scope>
</reference>
<protein>
    <submittedName>
        <fullName evidence="2">Uncharacterized protein</fullName>
    </submittedName>
</protein>
<organism evidence="2 3">
    <name type="scientific">Candidatus Azambacteria bacterium RIFOXYD1_FULL_42_11</name>
    <dbReference type="NCBI Taxonomy" id="1797310"/>
    <lineage>
        <taxon>Bacteria</taxon>
        <taxon>Candidatus Azamiibacteriota</taxon>
    </lineage>
</organism>
<dbReference type="AlphaFoldDB" id="A0A1F5CG59"/>
<comment type="caution">
    <text evidence="2">The sequence shown here is derived from an EMBL/GenBank/DDBJ whole genome shotgun (WGS) entry which is preliminary data.</text>
</comment>
<keyword evidence="1" id="KW-1133">Transmembrane helix</keyword>
<accession>A0A1F5CG59</accession>
<feature type="transmembrane region" description="Helical" evidence="1">
    <location>
        <begin position="6"/>
        <end position="24"/>
    </location>
</feature>
<evidence type="ECO:0000256" key="1">
    <source>
        <dbReference type="SAM" id="Phobius"/>
    </source>
</evidence>